<dbReference type="SUPFAM" id="SSF63380">
    <property type="entry name" value="Riboflavin synthase domain-like"/>
    <property type="match status" value="1"/>
</dbReference>
<dbReference type="Gene3D" id="3.40.50.80">
    <property type="entry name" value="Nucleotide-binding domain of ferredoxin-NADP reductase (FNR) module"/>
    <property type="match status" value="1"/>
</dbReference>
<dbReference type="InterPro" id="IPR039261">
    <property type="entry name" value="FNR_nucleotide-bd"/>
</dbReference>
<dbReference type="PANTHER" id="PTHR30157:SF0">
    <property type="entry name" value="NADPH-DEPENDENT FERRIC-CHELATE REDUCTASE"/>
    <property type="match status" value="1"/>
</dbReference>
<dbReference type="STRING" id="1789224.BFG52_03375"/>
<dbReference type="Proteomes" id="UP000093391">
    <property type="component" value="Chromosome"/>
</dbReference>
<dbReference type="AlphaFoldDB" id="A0A1B2LX25"/>
<protein>
    <submittedName>
        <fullName evidence="3">NADPH-dependent ferric siderophore reductase</fullName>
    </submittedName>
</protein>
<dbReference type="InterPro" id="IPR007037">
    <property type="entry name" value="SIP_rossman_dom"/>
</dbReference>
<dbReference type="Gene3D" id="2.40.30.10">
    <property type="entry name" value="Translation factors"/>
    <property type="match status" value="1"/>
</dbReference>
<reference evidence="3 4" key="1">
    <citation type="submission" date="2016-08" db="EMBL/GenBank/DDBJ databases">
        <authorList>
            <person name="Seilhamer J.J."/>
        </authorList>
    </citation>
    <scope>NUCLEOTIDE SEQUENCE [LARGE SCALE GENOMIC DNA]</scope>
    <source>
        <strain evidence="3 4">BRTC-1</strain>
    </source>
</reference>
<dbReference type="GO" id="GO:0016491">
    <property type="term" value="F:oxidoreductase activity"/>
    <property type="evidence" value="ECO:0007669"/>
    <property type="project" value="InterPro"/>
</dbReference>
<dbReference type="PANTHER" id="PTHR30157">
    <property type="entry name" value="FERRIC REDUCTASE, NADPH-DEPENDENT"/>
    <property type="match status" value="1"/>
</dbReference>
<dbReference type="CDD" id="cd06193">
    <property type="entry name" value="siderophore_interacting"/>
    <property type="match status" value="1"/>
</dbReference>
<gene>
    <name evidence="3" type="ORF">BFG52_03375</name>
</gene>
<sequence>MIEKVITMDKAKVLEQDDHMNGMQQLSMTVVEMTRPYASICRIRGKIDPSHPQLWQLPNVAIRLDVEQHDQQRPSSRIYTVRHYDIARNEIEIDFVIHADASPAMRWLQQAQVGTEILLTGPRPHFSPDFQAQRHNVIFADDTAIPAVYSMLQQWPDHVSGDIYIDSLQPEQLQELPRPQRVNFHFIQHDQKLAAGQGQYLSQAAAQIRPTADLGDLYVWAACERSEARRIREIFLQQHQLDKSHVHVMGYWKAGVSSSVIDELRVDYYNQLLAQGEGLKDFDDLDLNI</sequence>
<comment type="similarity">
    <text evidence="1">Belongs to the SIP oxidoreductase family.</text>
</comment>
<dbReference type="InterPro" id="IPR039374">
    <property type="entry name" value="SIP_fam"/>
</dbReference>
<dbReference type="Pfam" id="PF04954">
    <property type="entry name" value="SIP"/>
    <property type="match status" value="1"/>
</dbReference>
<name>A0A1B2LX25_9GAMM</name>
<dbReference type="Pfam" id="PF08021">
    <property type="entry name" value="FAD_binding_9"/>
    <property type="match status" value="1"/>
</dbReference>
<dbReference type="InterPro" id="IPR013113">
    <property type="entry name" value="SIP_FAD-bd"/>
</dbReference>
<dbReference type="InterPro" id="IPR017938">
    <property type="entry name" value="Riboflavin_synthase-like_b-brl"/>
</dbReference>
<evidence type="ECO:0000256" key="1">
    <source>
        <dbReference type="ARBA" id="ARBA00035644"/>
    </source>
</evidence>
<dbReference type="PROSITE" id="PS51384">
    <property type="entry name" value="FAD_FR"/>
    <property type="match status" value="1"/>
</dbReference>
<organism evidence="3 4">
    <name type="scientific">Acinetobacter larvae</name>
    <dbReference type="NCBI Taxonomy" id="1789224"/>
    <lineage>
        <taxon>Bacteria</taxon>
        <taxon>Pseudomonadati</taxon>
        <taxon>Pseudomonadota</taxon>
        <taxon>Gammaproteobacteria</taxon>
        <taxon>Moraxellales</taxon>
        <taxon>Moraxellaceae</taxon>
        <taxon>Acinetobacter</taxon>
    </lineage>
</organism>
<evidence type="ECO:0000313" key="3">
    <source>
        <dbReference type="EMBL" id="AOA57487.1"/>
    </source>
</evidence>
<dbReference type="KEGG" id="ala:BFG52_03375"/>
<dbReference type="InterPro" id="IPR017927">
    <property type="entry name" value="FAD-bd_FR_type"/>
</dbReference>
<keyword evidence="4" id="KW-1185">Reference proteome</keyword>
<evidence type="ECO:0000313" key="4">
    <source>
        <dbReference type="Proteomes" id="UP000093391"/>
    </source>
</evidence>
<feature type="domain" description="FAD-binding FR-type" evidence="2">
    <location>
        <begin position="23"/>
        <end position="129"/>
    </location>
</feature>
<evidence type="ECO:0000259" key="2">
    <source>
        <dbReference type="PROSITE" id="PS51384"/>
    </source>
</evidence>
<dbReference type="EMBL" id="CP016895">
    <property type="protein sequence ID" value="AOA57487.1"/>
    <property type="molecule type" value="Genomic_DNA"/>
</dbReference>
<proteinExistence type="inferred from homology"/>
<accession>A0A1B2LX25</accession>